<reference evidence="2" key="1">
    <citation type="submission" date="2020-11" db="EMBL/GenBank/DDBJ databases">
        <authorList>
            <person name="Tran Van P."/>
        </authorList>
    </citation>
    <scope>NUCLEOTIDE SEQUENCE</scope>
</reference>
<dbReference type="AlphaFoldDB" id="A0A7R9FT95"/>
<organism evidence="2">
    <name type="scientific">Darwinula stevensoni</name>
    <dbReference type="NCBI Taxonomy" id="69355"/>
    <lineage>
        <taxon>Eukaryota</taxon>
        <taxon>Metazoa</taxon>
        <taxon>Ecdysozoa</taxon>
        <taxon>Arthropoda</taxon>
        <taxon>Crustacea</taxon>
        <taxon>Oligostraca</taxon>
        <taxon>Ostracoda</taxon>
        <taxon>Podocopa</taxon>
        <taxon>Podocopida</taxon>
        <taxon>Darwinulocopina</taxon>
        <taxon>Darwinuloidea</taxon>
        <taxon>Darwinulidae</taxon>
        <taxon>Darwinula</taxon>
    </lineage>
</organism>
<proteinExistence type="predicted"/>
<evidence type="ECO:0000259" key="1">
    <source>
        <dbReference type="Pfam" id="PF20146"/>
    </source>
</evidence>
<name>A0A7R9FT95_9CRUS</name>
<gene>
    <name evidence="2" type="ORF">DSTB1V02_LOCUS14064</name>
</gene>
<protein>
    <recommendedName>
        <fullName evidence="1">Nose resistant-to-fluoxetine protein N-terminal domain-containing protein</fullName>
    </recommendedName>
</protein>
<dbReference type="Pfam" id="PF20146">
    <property type="entry name" value="NRF"/>
    <property type="match status" value="1"/>
</dbReference>
<dbReference type="EMBL" id="LR908511">
    <property type="protein sequence ID" value="CAD7254318.1"/>
    <property type="molecule type" value="Genomic_DNA"/>
</dbReference>
<accession>A0A7R9FT95</accession>
<feature type="domain" description="Nose resistant-to-fluoxetine protein N-terminal" evidence="1">
    <location>
        <begin position="113"/>
        <end position="159"/>
    </location>
</feature>
<evidence type="ECO:0000313" key="2">
    <source>
        <dbReference type="EMBL" id="CAD7254318.1"/>
    </source>
</evidence>
<sequence length="159" mass="17894">MNAGLSKPPYFRFPKRRLALLYLLSECQSLEKQDLDIGKVLWPGLGPERKSYTLLATISLQKSKVKIKKLTLSKDESTKDLLESQNRYLEGQREDDGHEGFYPTGGGNVTELCSNHTGVLFDELNRIDSISEWALKMVDGTRKMPSGILTGNIWALGNY</sequence>
<dbReference type="InterPro" id="IPR006621">
    <property type="entry name" value="Nose-resist-to-fluoxetine_N"/>
</dbReference>
<evidence type="ECO:0000313" key="3">
    <source>
        <dbReference type="Proteomes" id="UP000677054"/>
    </source>
</evidence>
<dbReference type="Proteomes" id="UP000677054">
    <property type="component" value="Unassembled WGS sequence"/>
</dbReference>
<dbReference type="EMBL" id="CAJPEV010008993">
    <property type="protein sequence ID" value="CAG0905498.1"/>
    <property type="molecule type" value="Genomic_DNA"/>
</dbReference>
<keyword evidence="3" id="KW-1185">Reference proteome</keyword>